<dbReference type="EMBL" id="DWWB01000077">
    <property type="protein sequence ID" value="HJC67665.1"/>
    <property type="molecule type" value="Genomic_DNA"/>
</dbReference>
<dbReference type="PROSITE" id="PS51257">
    <property type="entry name" value="PROKAR_LIPOPROTEIN"/>
    <property type="match status" value="1"/>
</dbReference>
<proteinExistence type="predicted"/>
<dbReference type="PANTHER" id="PTHR43649:SF12">
    <property type="entry name" value="DIACETYLCHITOBIOSE BINDING PROTEIN DASA"/>
    <property type="match status" value="1"/>
</dbReference>
<dbReference type="Gene3D" id="3.40.190.10">
    <property type="entry name" value="Periplasmic binding protein-like II"/>
    <property type="match status" value="1"/>
</dbReference>
<sequence>MKKRRWIAAAFLCGLTLAGCGGGEGPVPQAGSQAAQTEADSSGKVTISVWTTNRHDQEYMTEQVNKFNEENDHIQIDYQVYSENYGQMLDLAFSTDSAPEVYQINNFAQEYEKGYMMDLSSYITEEYKERFDEGSFFEGVNMYDGKIYSLPYTASAARLFYNQDIFDRVGIEHPPTTVEEMVEDAKLITEQLGNEGIYGFAANFKSAESCITRSVDQIVQKSGGTLWGYDFKNGVYDFTSYKPVLEGFREIFAEGYGFPGSESLDIDPLRTQFAAGKIGMYISVSHAEPGVYTSQFPTDINWDCAQLPTVNGEIEGKQKLWFGGNNWAINANAAHPDEAWEVMEFFHSDEVMGPYYTKGLGTVMIRTAIENVEPPETIAKMPNLAINEDDQNWPPLPLNVSVEGKDYSTVCVECIFGMTDIDEAIEDLNTRYNAAYDKSIENGEERIIYPNFDPYNMNLD</sequence>
<reference evidence="2" key="2">
    <citation type="submission" date="2021-04" db="EMBL/GenBank/DDBJ databases">
        <authorList>
            <person name="Gilroy R."/>
        </authorList>
    </citation>
    <scope>NUCLEOTIDE SEQUENCE</scope>
    <source>
        <strain evidence="2">CHK198-12963</strain>
    </source>
</reference>
<keyword evidence="1" id="KW-0732">Signal</keyword>
<dbReference type="AlphaFoldDB" id="A0A9D2PYN5"/>
<feature type="signal peptide" evidence="1">
    <location>
        <begin position="1"/>
        <end position="18"/>
    </location>
</feature>
<dbReference type="Proteomes" id="UP000823863">
    <property type="component" value="Unassembled WGS sequence"/>
</dbReference>
<comment type="caution">
    <text evidence="2">The sequence shown here is derived from an EMBL/GenBank/DDBJ whole genome shotgun (WGS) entry which is preliminary data.</text>
</comment>
<dbReference type="PANTHER" id="PTHR43649">
    <property type="entry name" value="ARABINOSE-BINDING PROTEIN-RELATED"/>
    <property type="match status" value="1"/>
</dbReference>
<protein>
    <submittedName>
        <fullName evidence="2">Extracellular solute-binding protein</fullName>
    </submittedName>
</protein>
<dbReference type="SUPFAM" id="SSF53850">
    <property type="entry name" value="Periplasmic binding protein-like II"/>
    <property type="match status" value="1"/>
</dbReference>
<dbReference type="InterPro" id="IPR006059">
    <property type="entry name" value="SBP"/>
</dbReference>
<feature type="chain" id="PRO_5039337486" evidence="1">
    <location>
        <begin position="19"/>
        <end position="460"/>
    </location>
</feature>
<gene>
    <name evidence="2" type="ORF">H9931_13295</name>
</gene>
<evidence type="ECO:0000313" key="2">
    <source>
        <dbReference type="EMBL" id="HJC67665.1"/>
    </source>
</evidence>
<reference evidence="2" key="1">
    <citation type="journal article" date="2021" name="PeerJ">
        <title>Extensive microbial diversity within the chicken gut microbiome revealed by metagenomics and culture.</title>
        <authorList>
            <person name="Gilroy R."/>
            <person name="Ravi A."/>
            <person name="Getino M."/>
            <person name="Pursley I."/>
            <person name="Horton D.L."/>
            <person name="Alikhan N.F."/>
            <person name="Baker D."/>
            <person name="Gharbi K."/>
            <person name="Hall N."/>
            <person name="Watson M."/>
            <person name="Adriaenssens E.M."/>
            <person name="Foster-Nyarko E."/>
            <person name="Jarju S."/>
            <person name="Secka A."/>
            <person name="Antonio M."/>
            <person name="Oren A."/>
            <person name="Chaudhuri R.R."/>
            <person name="La Ragione R."/>
            <person name="Hildebrand F."/>
            <person name="Pallen M.J."/>
        </authorList>
    </citation>
    <scope>NUCLEOTIDE SEQUENCE</scope>
    <source>
        <strain evidence="2">CHK198-12963</strain>
    </source>
</reference>
<dbReference type="InterPro" id="IPR050490">
    <property type="entry name" value="Bact_solute-bd_prot1"/>
</dbReference>
<accession>A0A9D2PYN5</accession>
<name>A0A9D2PYN5_9FIRM</name>
<dbReference type="Pfam" id="PF01547">
    <property type="entry name" value="SBP_bac_1"/>
    <property type="match status" value="1"/>
</dbReference>
<organism evidence="2 3">
    <name type="scientific">Candidatus Enterocloster excrementigallinarum</name>
    <dbReference type="NCBI Taxonomy" id="2838558"/>
    <lineage>
        <taxon>Bacteria</taxon>
        <taxon>Bacillati</taxon>
        <taxon>Bacillota</taxon>
        <taxon>Clostridia</taxon>
        <taxon>Lachnospirales</taxon>
        <taxon>Lachnospiraceae</taxon>
        <taxon>Enterocloster</taxon>
    </lineage>
</organism>
<evidence type="ECO:0000313" key="3">
    <source>
        <dbReference type="Proteomes" id="UP000823863"/>
    </source>
</evidence>
<evidence type="ECO:0000256" key="1">
    <source>
        <dbReference type="SAM" id="SignalP"/>
    </source>
</evidence>